<feature type="region of interest" description="Disordered" evidence="4">
    <location>
        <begin position="39"/>
        <end position="74"/>
    </location>
</feature>
<organism evidence="6 7">
    <name type="scientific">Pleurotus ostreatus</name>
    <name type="common">Oyster mushroom</name>
    <name type="synonym">White-rot fungus</name>
    <dbReference type="NCBI Taxonomy" id="5322"/>
    <lineage>
        <taxon>Eukaryota</taxon>
        <taxon>Fungi</taxon>
        <taxon>Dikarya</taxon>
        <taxon>Basidiomycota</taxon>
        <taxon>Agaricomycotina</taxon>
        <taxon>Agaricomycetes</taxon>
        <taxon>Agaricomycetidae</taxon>
        <taxon>Agaricales</taxon>
        <taxon>Pleurotineae</taxon>
        <taxon>Pleurotaceae</taxon>
        <taxon>Pleurotus</taxon>
    </lineage>
</organism>
<protein>
    <recommendedName>
        <fullName evidence="5">Exonuclease domain-containing protein</fullName>
    </recommendedName>
</protein>
<dbReference type="InterPro" id="IPR012337">
    <property type="entry name" value="RNaseH-like_sf"/>
</dbReference>
<dbReference type="CDD" id="cd06133">
    <property type="entry name" value="ERI-1_3'hExo_like"/>
    <property type="match status" value="1"/>
</dbReference>
<dbReference type="PANTHER" id="PTHR23044:SF61">
    <property type="entry name" value="3'-5' EXORIBONUCLEASE 1-RELATED"/>
    <property type="match status" value="1"/>
</dbReference>
<dbReference type="InterPro" id="IPR036397">
    <property type="entry name" value="RNaseH_sf"/>
</dbReference>
<feature type="domain" description="Exonuclease" evidence="5">
    <location>
        <begin position="88"/>
        <end position="306"/>
    </location>
</feature>
<dbReference type="EMBL" id="JACETU010000001">
    <property type="protein sequence ID" value="KAF7440748.1"/>
    <property type="molecule type" value="Genomic_DNA"/>
</dbReference>
<dbReference type="Gene3D" id="3.30.420.10">
    <property type="entry name" value="Ribonuclease H-like superfamily/Ribonuclease H"/>
    <property type="match status" value="1"/>
</dbReference>
<dbReference type="InterPro" id="IPR051274">
    <property type="entry name" value="3-5_Exoribonuclease"/>
</dbReference>
<evidence type="ECO:0000313" key="6">
    <source>
        <dbReference type="EMBL" id="KAF7440748.1"/>
    </source>
</evidence>
<dbReference type="OrthoDB" id="448399at2759"/>
<dbReference type="AlphaFoldDB" id="A0A8H7A353"/>
<feature type="compositionally biased region" description="Basic residues" evidence="4">
    <location>
        <begin position="50"/>
        <end position="67"/>
    </location>
</feature>
<dbReference type="SMART" id="SM00479">
    <property type="entry name" value="EXOIII"/>
    <property type="match status" value="1"/>
</dbReference>
<gene>
    <name evidence="6" type="ORF">PC9H_001096</name>
</gene>
<comment type="caution">
    <text evidence="6">The sequence shown here is derived from an EMBL/GenBank/DDBJ whole genome shotgun (WGS) entry which is preliminary data.</text>
</comment>
<dbReference type="GO" id="GO:0003676">
    <property type="term" value="F:nucleic acid binding"/>
    <property type="evidence" value="ECO:0007669"/>
    <property type="project" value="InterPro"/>
</dbReference>
<dbReference type="Pfam" id="PF00929">
    <property type="entry name" value="RNase_T"/>
    <property type="match status" value="1"/>
</dbReference>
<dbReference type="GeneID" id="59370937"/>
<dbReference type="PANTHER" id="PTHR23044">
    <property type="entry name" value="3'-5' EXONUCLEASE ERI1-RELATED"/>
    <property type="match status" value="1"/>
</dbReference>
<dbReference type="InterPro" id="IPR047201">
    <property type="entry name" value="ERI-1_3'hExo-like"/>
</dbReference>
<reference evidence="6" key="1">
    <citation type="submission" date="2019-07" db="EMBL/GenBank/DDBJ databases">
        <authorList>
            <person name="Palmer J.M."/>
        </authorList>
    </citation>
    <scope>NUCLEOTIDE SEQUENCE</scope>
    <source>
        <strain evidence="6">PC9</strain>
    </source>
</reference>
<dbReference type="VEuPathDB" id="FungiDB:PC9H_001096"/>
<evidence type="ECO:0000313" key="7">
    <source>
        <dbReference type="Proteomes" id="UP000623687"/>
    </source>
</evidence>
<evidence type="ECO:0000256" key="3">
    <source>
        <dbReference type="ARBA" id="ARBA00022839"/>
    </source>
</evidence>
<evidence type="ECO:0000256" key="2">
    <source>
        <dbReference type="ARBA" id="ARBA00022801"/>
    </source>
</evidence>
<evidence type="ECO:0000256" key="4">
    <source>
        <dbReference type="SAM" id="MobiDB-lite"/>
    </source>
</evidence>
<evidence type="ECO:0000259" key="5">
    <source>
        <dbReference type="SMART" id="SM00479"/>
    </source>
</evidence>
<dbReference type="SUPFAM" id="SSF53098">
    <property type="entry name" value="Ribonuclease H-like"/>
    <property type="match status" value="1"/>
</dbReference>
<dbReference type="InterPro" id="IPR013520">
    <property type="entry name" value="Ribonucl_H"/>
</dbReference>
<keyword evidence="2" id="KW-0378">Hydrolase</keyword>
<sequence>MITVFRTIRKRWDTTKRWTKGPSARGDLPQALPPFEETLVVQTEDPPLAKGKKKKRTRGRGRGRRQKATPSAPAMVPETYKSAQPFDAFLVLDVEATCQQGSSFDYPNEIIELPVTLVRWTDKIDGKASQLEVVDEFHSFVKPTWRPTLSEFCTQLTGITQDIVDAAPDFPVALASLRQFLVKHELIDSETEEPLMRFCWCTDGPHDIRDFFVKQCFISKVEMPQWMRTDVMDVRSTVVHWLASQAGKKPITPATKAHFGVKRPLNITLQLEALGLPPFEGRQHCGMHDARNVARIVTELARKGIRLQPNTPVHPHRRWVWMGHSGQILDLYR</sequence>
<name>A0A8H7A353_PLEOS</name>
<dbReference type="Proteomes" id="UP000623687">
    <property type="component" value="Unassembled WGS sequence"/>
</dbReference>
<proteinExistence type="predicted"/>
<dbReference type="RefSeq" id="XP_036636592.1">
    <property type="nucleotide sequence ID" value="XM_036770747.1"/>
</dbReference>
<keyword evidence="3" id="KW-0269">Exonuclease</keyword>
<evidence type="ECO:0000256" key="1">
    <source>
        <dbReference type="ARBA" id="ARBA00022722"/>
    </source>
</evidence>
<accession>A0A8H7A353</accession>
<dbReference type="GO" id="GO:0000175">
    <property type="term" value="F:3'-5'-RNA exonuclease activity"/>
    <property type="evidence" value="ECO:0007669"/>
    <property type="project" value="InterPro"/>
</dbReference>
<keyword evidence="7" id="KW-1185">Reference proteome</keyword>
<keyword evidence="1" id="KW-0540">Nuclease</keyword>